<dbReference type="RefSeq" id="WP_011815306.1">
    <property type="nucleotide sequence ID" value="NC_008800.1"/>
</dbReference>
<dbReference type="PATRIC" id="fig|393305.7.peg.216"/>
<dbReference type="InterPro" id="IPR036912">
    <property type="entry name" value="HasA_haem-bd_sf"/>
</dbReference>
<evidence type="ECO:0000313" key="2">
    <source>
        <dbReference type="Proteomes" id="UP000000642"/>
    </source>
</evidence>
<dbReference type="eggNOG" id="ENOG5030C5F">
    <property type="taxonomic scope" value="Bacteria"/>
</dbReference>
<protein>
    <submittedName>
        <fullName evidence="1">Probable hemophore</fullName>
    </submittedName>
</protein>
<name>A1JI28_YERE8</name>
<dbReference type="Proteomes" id="UP000000642">
    <property type="component" value="Chromosome"/>
</dbReference>
<gene>
    <name evidence="1" type="ordered locus">YE0125</name>
</gene>
<dbReference type="KEGG" id="yen:YE0125"/>
<dbReference type="InterPro" id="IPR010495">
    <property type="entry name" value="HasA_haem-bd"/>
</dbReference>
<proteinExistence type="predicted"/>
<accession>A1JI28</accession>
<dbReference type="HOGENOM" id="CLU_108536_0_0_6"/>
<dbReference type="OrthoDB" id="6477149at2"/>
<dbReference type="Gene3D" id="3.30.1500.10">
    <property type="entry name" value="Haem-binding HasA"/>
    <property type="match status" value="1"/>
</dbReference>
<evidence type="ECO:0000313" key="1">
    <source>
        <dbReference type="EMBL" id="CAL10266.1"/>
    </source>
</evidence>
<organism evidence="1 2">
    <name type="scientific">Yersinia enterocolitica serotype O:8 / biotype 1B (strain NCTC 13174 / 8081)</name>
    <dbReference type="NCBI Taxonomy" id="393305"/>
    <lineage>
        <taxon>Bacteria</taxon>
        <taxon>Pseudomonadati</taxon>
        <taxon>Pseudomonadota</taxon>
        <taxon>Gammaproteobacteria</taxon>
        <taxon>Enterobacterales</taxon>
        <taxon>Yersiniaceae</taxon>
        <taxon>Yersinia</taxon>
    </lineage>
</organism>
<dbReference type="EMBL" id="AM286415">
    <property type="protein sequence ID" value="CAL10266.1"/>
    <property type="molecule type" value="Genomic_DNA"/>
</dbReference>
<sequence length="213" mass="23169">MTITIKYHSQFAEYSVSSYIHQWTTAYGDLIQTPTSFKTYGTLSNRIDANNNESVQAEFQSFYESNVAMIVGGSRLEQEQGSTSFIMKKQIQTLEFGESLISNADNTGKQLQQLQLKLDGLNIEDDFYPSLCSISQALDAEPGKPYQGGIDHGTYNLLRGKAAPMLEILKAQGINLDSPLKDIAIASQFGVVGDTPIIDTVGAADNSGILLAA</sequence>
<dbReference type="Pfam" id="PF06438">
    <property type="entry name" value="HasA"/>
    <property type="match status" value="1"/>
</dbReference>
<reference evidence="1 2" key="1">
    <citation type="journal article" date="2006" name="PLoS Genet.">
        <title>The complete genome sequence and comparative genome analysis of the high pathogenicity Yersinia enterocolitica strain 8081.</title>
        <authorList>
            <person name="Thomson N.R."/>
            <person name="Howard S."/>
            <person name="Wren B.W."/>
            <person name="Holden M.T.G."/>
            <person name="Crossman L."/>
            <person name="Challis G.L."/>
            <person name="Churcher C."/>
            <person name="Mungall K."/>
            <person name="Brooks K."/>
            <person name="Chillingworth T."/>
            <person name="Feltwell T."/>
            <person name="Abdellah Z."/>
            <person name="Hauser H."/>
            <person name="Jagels K."/>
            <person name="Maddison M."/>
            <person name="Moule S."/>
            <person name="Sanders M."/>
            <person name="Whitehead S."/>
            <person name="Quail M.A."/>
            <person name="Dougan G."/>
            <person name="Parkhill J."/>
            <person name="Prentice M.B."/>
        </authorList>
    </citation>
    <scope>NUCLEOTIDE SEQUENCE [LARGE SCALE GENOMIC DNA]</scope>
    <source>
        <strain evidence="2">NCTC 13174 / 8081</strain>
    </source>
</reference>
<dbReference type="SUPFAM" id="SSF54621">
    <property type="entry name" value="Heme-binding protein A (HasA)"/>
    <property type="match status" value="1"/>
</dbReference>
<dbReference type="AlphaFoldDB" id="A1JI28"/>